<dbReference type="RefSeq" id="WP_015850341.1">
    <property type="nucleotide sequence ID" value="NC_012881.1"/>
</dbReference>
<proteinExistence type="predicted"/>
<sequence length="434" mass="49939">MSLIRSVCVVVWLLLLAVLLVATAGPASAEENGESWFESFSEQFAPLEFNGFVEARAGARTQQDPEEKQISMAELRLQGELFTYTDWADFKYKGDLRVDGVTNRIVYETRELWMFSRPTDFMDMKFGRQVLTWGTGGLVFLNDLFPKDWRSFFMGRDAEYLKAPCNSAKVSFFTELANVDLVYTPKFESDRYIDGEYISYFSGLEDRLVGRDNILDTDVPDEWFENDEVSARIYKNINNYELALYGYWGYWKKPAGMNSEDEATFPGLNVYGASVRGQVGPGIGNMEVAWYDSTESRDGTNAQVDHSEIRYLVGYAQELWTDSNCEVQYYIEQMLDYGKYLTVHNPKHPKDEFRHVITMQFTQQLMNQNLTLSFEGYYSPSDEDAYLRPGVQYKVSDRMTVGCGANIFIGAHEQTFFGQFTNNSNVYSSIRYSF</sequence>
<protein>
    <submittedName>
        <fullName evidence="2">Uncharacterized protein</fullName>
    </submittedName>
</protein>
<dbReference type="STRING" id="526222.Desal_0455"/>
<dbReference type="AlphaFoldDB" id="C6BX42"/>
<name>C6BX42_MARSD</name>
<dbReference type="OrthoDB" id="9801336at2"/>
<evidence type="ECO:0000313" key="2">
    <source>
        <dbReference type="EMBL" id="ACS78522.1"/>
    </source>
</evidence>
<dbReference type="HOGENOM" id="CLU_623895_0_0_7"/>
<dbReference type="EMBL" id="CP001649">
    <property type="protein sequence ID" value="ACS78522.1"/>
    <property type="molecule type" value="Genomic_DNA"/>
</dbReference>
<evidence type="ECO:0000313" key="3">
    <source>
        <dbReference type="Proteomes" id="UP000002601"/>
    </source>
</evidence>
<gene>
    <name evidence="2" type="ordered locus">Desal_0455</name>
</gene>
<dbReference type="Proteomes" id="UP000002601">
    <property type="component" value="Chromosome"/>
</dbReference>
<feature type="chain" id="PRO_5002959871" evidence="1">
    <location>
        <begin position="30"/>
        <end position="434"/>
    </location>
</feature>
<keyword evidence="1" id="KW-0732">Signal</keyword>
<keyword evidence="3" id="KW-1185">Reference proteome</keyword>
<evidence type="ECO:0000256" key="1">
    <source>
        <dbReference type="SAM" id="SignalP"/>
    </source>
</evidence>
<dbReference type="eggNOG" id="COG4773">
    <property type="taxonomic scope" value="Bacteria"/>
</dbReference>
<dbReference type="KEGG" id="dsa:Desal_0455"/>
<reference evidence="2 3" key="1">
    <citation type="submission" date="2009-06" db="EMBL/GenBank/DDBJ databases">
        <title>Complete sequence of Desulfovibrio salexigens DSM 2638.</title>
        <authorList>
            <consortium name="US DOE Joint Genome Institute"/>
            <person name="Lucas S."/>
            <person name="Copeland A."/>
            <person name="Lapidus A."/>
            <person name="Glavina del Rio T."/>
            <person name="Tice H."/>
            <person name="Bruce D."/>
            <person name="Goodwin L."/>
            <person name="Pitluck S."/>
            <person name="Munk A.C."/>
            <person name="Brettin T."/>
            <person name="Detter J.C."/>
            <person name="Han C."/>
            <person name="Tapia R."/>
            <person name="Larimer F."/>
            <person name="Land M."/>
            <person name="Hauser L."/>
            <person name="Kyrpides N."/>
            <person name="Anderson I."/>
            <person name="Wall J.D."/>
            <person name="Arkin A.P."/>
            <person name="Dehal P."/>
            <person name="Chivian D."/>
            <person name="Giles B."/>
            <person name="Hazen T.C."/>
        </authorList>
    </citation>
    <scope>NUCLEOTIDE SEQUENCE [LARGE SCALE GENOMIC DNA]</scope>
    <source>
        <strain evidence="3">ATCC 14822 / DSM 2638 / NCIMB 8403 / VKM B-1763</strain>
    </source>
</reference>
<feature type="signal peptide" evidence="1">
    <location>
        <begin position="1"/>
        <end position="29"/>
    </location>
</feature>
<organism evidence="2 3">
    <name type="scientific">Maridesulfovibrio salexigens (strain ATCC 14822 / DSM 2638 / NCIMB 8403 / VKM B-1763)</name>
    <name type="common">Desulfovibrio salexigens</name>
    <dbReference type="NCBI Taxonomy" id="526222"/>
    <lineage>
        <taxon>Bacteria</taxon>
        <taxon>Pseudomonadati</taxon>
        <taxon>Thermodesulfobacteriota</taxon>
        <taxon>Desulfovibrionia</taxon>
        <taxon>Desulfovibrionales</taxon>
        <taxon>Desulfovibrionaceae</taxon>
        <taxon>Maridesulfovibrio</taxon>
    </lineage>
</organism>
<accession>C6BX42</accession>